<feature type="transmembrane region" description="Helical" evidence="10">
    <location>
        <begin position="125"/>
        <end position="146"/>
    </location>
</feature>
<dbReference type="EMBL" id="MIGC01004387">
    <property type="protein sequence ID" value="PHJ18133.1"/>
    <property type="molecule type" value="Genomic_DNA"/>
</dbReference>
<feature type="region of interest" description="Disordered" evidence="11">
    <location>
        <begin position="651"/>
        <end position="689"/>
    </location>
</feature>
<dbReference type="PANTHER" id="PTHR11157">
    <property type="entry name" value="FATTY ACID ACYL TRANSFERASE-RELATED"/>
    <property type="match status" value="1"/>
</dbReference>
<feature type="region of interest" description="Disordered" evidence="11">
    <location>
        <begin position="724"/>
        <end position="765"/>
    </location>
</feature>
<evidence type="ECO:0000256" key="11">
    <source>
        <dbReference type="SAM" id="MobiDB-lite"/>
    </source>
</evidence>
<keyword evidence="3 10" id="KW-0808">Transferase</keyword>
<feature type="compositionally biased region" description="Polar residues" evidence="11">
    <location>
        <begin position="654"/>
        <end position="667"/>
    </location>
</feature>
<keyword evidence="9 10" id="KW-0275">Fatty acid biosynthesis</keyword>
<feature type="compositionally biased region" description="Basic and acidic residues" evidence="11">
    <location>
        <begin position="423"/>
        <end position="443"/>
    </location>
</feature>
<evidence type="ECO:0000256" key="4">
    <source>
        <dbReference type="ARBA" id="ARBA00022692"/>
    </source>
</evidence>
<keyword evidence="6 10" id="KW-1133">Transmembrane helix</keyword>
<sequence>MSPSPSSSTVVMDDSAGGLESRFHAPSEESLSQPSLLVFLSTLLHKVLSSASASVLPSSWSSSLSSSTSRFYELFHYYCLRPGGGGDFAALLQVPILIACALYLPVVYGLQWYMRDRRPYKMKAFCFVWNICLSVLSFLGFFIILLTQPELIPRAIYPETQFLPPVRAVICLFTLTKALEFGDTIILVLKKKPLVFLHLYHHLTVALYCWHAQLVTVSMGHNFAFINLGIHGIMYLYYAISVIAPGFYILKICRPYITILQTTQMFVGLFLSYEALVYSPHLPEREVLNIHLACIMYASYFFLFGKFFVEAYMTHLRPKTTQVVVGVHTLAIGGLWIIWNSTHPYHLLLEVFIFSSFTAVVVPLAYKAFLHKALMSQQASSSSSFSSSSISDAHFTHKSMTKIHDGELQHKTSPISECPFTQGEEKKKISDEENITERQGTEREDGEEGGAMEKVESLGCKDTCGSYSSTHHKTNNADAETDVSSTDNSPLSTNNDRPASSSSSSGSTTTTTTSSGDTSRTTAPATPLLSSSTPSTSSSSMTYCGDMRMEDDETSSILLQRKKQPQTGSCSSVTEGTTCCSSLSSLSGESLSMNYEKTMNSEDKDYTSEEMHKSQYHSTRDHFSQALLTTMNFLLAWALEAMATSVSRLPVHAPSSQTGNPQKSLAASSSSSNKREEEKHKKENDALQQDGVQQKIAHKSMTHGESSPHYHLFDALFALISKPASSPSSSSQQKKNMSLHERNGPVSTQLASCPPATSGSPRREEKGDVLLAKKTNSFSLGGPLSSFVDVVLLLVSFALPTVYGWYVHGSAILGLCGHGAFRWILELYLCHTILRKKKVKRVGSGEGRYERSVTSTFSSNTMRGAAASTSA</sequence>
<keyword evidence="5 10" id="KW-0276">Fatty acid metabolism</keyword>
<feature type="transmembrane region" description="Helical" evidence="10">
    <location>
        <begin position="321"/>
        <end position="339"/>
    </location>
</feature>
<gene>
    <name evidence="12" type="ORF">CSUI_008044</name>
</gene>
<evidence type="ECO:0000256" key="5">
    <source>
        <dbReference type="ARBA" id="ARBA00022832"/>
    </source>
</evidence>
<dbReference type="VEuPathDB" id="ToxoDB:CSUI_008044"/>
<accession>A0A2C6KP15</accession>
<feature type="compositionally biased region" description="Low complexity" evidence="11">
    <location>
        <begin position="492"/>
        <end position="540"/>
    </location>
</feature>
<evidence type="ECO:0000256" key="8">
    <source>
        <dbReference type="ARBA" id="ARBA00023136"/>
    </source>
</evidence>
<feature type="compositionally biased region" description="Low complexity" evidence="11">
    <location>
        <begin position="724"/>
        <end position="735"/>
    </location>
</feature>
<dbReference type="OrthoDB" id="434092at2759"/>
<evidence type="ECO:0000256" key="2">
    <source>
        <dbReference type="ARBA" id="ARBA00022516"/>
    </source>
</evidence>
<feature type="transmembrane region" description="Helical" evidence="10">
    <location>
        <begin position="290"/>
        <end position="309"/>
    </location>
</feature>
<dbReference type="AlphaFoldDB" id="A0A2C6KP15"/>
<evidence type="ECO:0000256" key="1">
    <source>
        <dbReference type="ARBA" id="ARBA00004141"/>
    </source>
</evidence>
<dbReference type="GO" id="GO:0005789">
    <property type="term" value="C:endoplasmic reticulum membrane"/>
    <property type="evidence" value="ECO:0007669"/>
    <property type="project" value="TreeGrafter"/>
</dbReference>
<comment type="caution">
    <text evidence="10">Lacks conserved residue(s) required for the propagation of feature annotation.</text>
</comment>
<evidence type="ECO:0000313" key="12">
    <source>
        <dbReference type="EMBL" id="PHJ18133.1"/>
    </source>
</evidence>
<feature type="transmembrane region" description="Helical" evidence="10">
    <location>
        <begin position="345"/>
        <end position="366"/>
    </location>
</feature>
<feature type="compositionally biased region" description="Polar residues" evidence="11">
    <location>
        <begin position="745"/>
        <end position="760"/>
    </location>
</feature>
<comment type="similarity">
    <text evidence="10">Belongs to the ELO family.</text>
</comment>
<proteinExistence type="inferred from homology"/>
<dbReference type="Pfam" id="PF01151">
    <property type="entry name" value="ELO"/>
    <property type="match status" value="1"/>
</dbReference>
<dbReference type="GO" id="GO:0034626">
    <property type="term" value="P:fatty acid elongation, polyunsaturated fatty acid"/>
    <property type="evidence" value="ECO:0007669"/>
    <property type="project" value="TreeGrafter"/>
</dbReference>
<dbReference type="RefSeq" id="XP_067919843.1">
    <property type="nucleotide sequence ID" value="XM_068068183.1"/>
</dbReference>
<name>A0A2C6KP15_9APIC</name>
<dbReference type="GO" id="GO:0034625">
    <property type="term" value="P:fatty acid elongation, monounsaturated fatty acid"/>
    <property type="evidence" value="ECO:0007669"/>
    <property type="project" value="TreeGrafter"/>
</dbReference>
<keyword evidence="13" id="KW-1185">Reference proteome</keyword>
<evidence type="ECO:0000256" key="9">
    <source>
        <dbReference type="ARBA" id="ARBA00023160"/>
    </source>
</evidence>
<feature type="transmembrane region" description="Helical" evidence="10">
    <location>
        <begin position="90"/>
        <end position="113"/>
    </location>
</feature>
<dbReference type="EC" id="2.3.1.-" evidence="10"/>
<protein>
    <recommendedName>
        <fullName evidence="10">Elongation of fatty acids protein</fullName>
        <ecNumber evidence="10">2.3.1.-</ecNumber>
    </recommendedName>
</protein>
<evidence type="ECO:0000256" key="7">
    <source>
        <dbReference type="ARBA" id="ARBA00023098"/>
    </source>
</evidence>
<feature type="region of interest" description="Disordered" evidence="11">
    <location>
        <begin position="406"/>
        <end position="454"/>
    </location>
</feature>
<keyword evidence="8 10" id="KW-0472">Membrane</keyword>
<evidence type="ECO:0000256" key="10">
    <source>
        <dbReference type="RuleBase" id="RU361115"/>
    </source>
</evidence>
<feature type="region of interest" description="Disordered" evidence="11">
    <location>
        <begin position="470"/>
        <end position="546"/>
    </location>
</feature>
<feature type="transmembrane region" description="Helical" evidence="10">
    <location>
        <begin position="805"/>
        <end position="830"/>
    </location>
</feature>
<comment type="subcellular location">
    <subcellularLocation>
        <location evidence="1">Membrane</location>
        <topology evidence="1">Multi-pass membrane protein</topology>
    </subcellularLocation>
</comment>
<comment type="catalytic activity">
    <reaction evidence="10">
        <text>an acyl-CoA + malonyl-CoA + H(+) = a 3-oxoacyl-CoA + CO2 + CoA</text>
        <dbReference type="Rhea" id="RHEA:50252"/>
        <dbReference type="ChEBI" id="CHEBI:15378"/>
        <dbReference type="ChEBI" id="CHEBI:16526"/>
        <dbReference type="ChEBI" id="CHEBI:57287"/>
        <dbReference type="ChEBI" id="CHEBI:57384"/>
        <dbReference type="ChEBI" id="CHEBI:58342"/>
        <dbReference type="ChEBI" id="CHEBI:90726"/>
    </reaction>
    <physiologicalReaction direction="left-to-right" evidence="10">
        <dbReference type="Rhea" id="RHEA:50253"/>
    </physiologicalReaction>
</comment>
<feature type="transmembrane region" description="Helical" evidence="10">
    <location>
        <begin position="225"/>
        <end position="250"/>
    </location>
</feature>
<keyword evidence="7 10" id="KW-0443">Lipid metabolism</keyword>
<comment type="caution">
    <text evidence="12">The sequence shown here is derived from an EMBL/GenBank/DDBJ whole genome shotgun (WGS) entry which is preliminary data.</text>
</comment>
<dbReference type="Proteomes" id="UP000221165">
    <property type="component" value="Unassembled WGS sequence"/>
</dbReference>
<dbReference type="GO" id="GO:0030148">
    <property type="term" value="P:sphingolipid biosynthetic process"/>
    <property type="evidence" value="ECO:0007669"/>
    <property type="project" value="TreeGrafter"/>
</dbReference>
<feature type="transmembrane region" description="Helical" evidence="10">
    <location>
        <begin position="166"/>
        <end position="188"/>
    </location>
</feature>
<evidence type="ECO:0000256" key="3">
    <source>
        <dbReference type="ARBA" id="ARBA00022679"/>
    </source>
</evidence>
<keyword evidence="2 10" id="KW-0444">Lipid biosynthesis</keyword>
<evidence type="ECO:0000256" key="6">
    <source>
        <dbReference type="ARBA" id="ARBA00022989"/>
    </source>
</evidence>
<reference evidence="12 13" key="1">
    <citation type="journal article" date="2017" name="Int. J. Parasitol.">
        <title>The genome of the protozoan parasite Cystoisospora suis and a reverse vaccinology approach to identify vaccine candidates.</title>
        <authorList>
            <person name="Palmieri N."/>
            <person name="Shrestha A."/>
            <person name="Ruttkowski B."/>
            <person name="Beck T."/>
            <person name="Vogl C."/>
            <person name="Tomley F."/>
            <person name="Blake D.P."/>
            <person name="Joachim A."/>
        </authorList>
    </citation>
    <scope>NUCLEOTIDE SEQUENCE [LARGE SCALE GENOMIC DNA]</scope>
    <source>
        <strain evidence="12 13">Wien I</strain>
    </source>
</reference>
<feature type="transmembrane region" description="Helical" evidence="10">
    <location>
        <begin position="195"/>
        <end position="213"/>
    </location>
</feature>
<dbReference type="GeneID" id="94431394"/>
<dbReference type="GO" id="GO:0042761">
    <property type="term" value="P:very long-chain fatty acid biosynthetic process"/>
    <property type="evidence" value="ECO:0007669"/>
    <property type="project" value="TreeGrafter"/>
</dbReference>
<dbReference type="GO" id="GO:0019367">
    <property type="term" value="P:fatty acid elongation, saturated fatty acid"/>
    <property type="evidence" value="ECO:0007669"/>
    <property type="project" value="TreeGrafter"/>
</dbReference>
<feature type="transmembrane region" description="Helical" evidence="10">
    <location>
        <begin position="257"/>
        <end position="278"/>
    </location>
</feature>
<dbReference type="InterPro" id="IPR002076">
    <property type="entry name" value="ELO_fam"/>
</dbReference>
<dbReference type="GO" id="GO:0009922">
    <property type="term" value="F:fatty acid elongase activity"/>
    <property type="evidence" value="ECO:0007669"/>
    <property type="project" value="InterPro"/>
</dbReference>
<evidence type="ECO:0000313" key="13">
    <source>
        <dbReference type="Proteomes" id="UP000221165"/>
    </source>
</evidence>
<feature type="compositionally biased region" description="Polar residues" evidence="11">
    <location>
        <begin position="476"/>
        <end position="491"/>
    </location>
</feature>
<organism evidence="12 13">
    <name type="scientific">Cystoisospora suis</name>
    <dbReference type="NCBI Taxonomy" id="483139"/>
    <lineage>
        <taxon>Eukaryota</taxon>
        <taxon>Sar</taxon>
        <taxon>Alveolata</taxon>
        <taxon>Apicomplexa</taxon>
        <taxon>Conoidasida</taxon>
        <taxon>Coccidia</taxon>
        <taxon>Eucoccidiorida</taxon>
        <taxon>Eimeriorina</taxon>
        <taxon>Sarcocystidae</taxon>
        <taxon>Cystoisospora</taxon>
    </lineage>
</organism>
<feature type="compositionally biased region" description="Basic and acidic residues" evidence="11">
    <location>
        <begin position="673"/>
        <end position="685"/>
    </location>
</feature>
<keyword evidence="4 10" id="KW-0812">Transmembrane</keyword>
<feature type="transmembrane region" description="Helical" evidence="10">
    <location>
        <begin position="780"/>
        <end position="799"/>
    </location>
</feature>